<keyword evidence="2" id="KW-0653">Protein transport</keyword>
<accession>A0AAW2VFY8</accession>
<dbReference type="SUPFAM" id="SSF54236">
    <property type="entry name" value="Ubiquitin-like"/>
    <property type="match status" value="1"/>
</dbReference>
<dbReference type="AlphaFoldDB" id="A0AAW2VFY8"/>
<dbReference type="GO" id="GO:0060090">
    <property type="term" value="F:molecular adaptor activity"/>
    <property type="evidence" value="ECO:0007669"/>
    <property type="project" value="TreeGrafter"/>
</dbReference>
<feature type="compositionally biased region" description="Low complexity" evidence="6">
    <location>
        <begin position="605"/>
        <end position="616"/>
    </location>
</feature>
<dbReference type="GO" id="GO:0034045">
    <property type="term" value="C:phagophore assembly site membrane"/>
    <property type="evidence" value="ECO:0007669"/>
    <property type="project" value="TreeGrafter"/>
</dbReference>
<dbReference type="InterPro" id="IPR040040">
    <property type="entry name" value="ATG11"/>
</dbReference>
<dbReference type="GO" id="GO:0034517">
    <property type="term" value="P:ribophagy"/>
    <property type="evidence" value="ECO:0007669"/>
    <property type="project" value="TreeGrafter"/>
</dbReference>
<evidence type="ECO:0000256" key="1">
    <source>
        <dbReference type="ARBA" id="ARBA00022448"/>
    </source>
</evidence>
<dbReference type="GO" id="GO:0000045">
    <property type="term" value="P:autophagosome assembly"/>
    <property type="evidence" value="ECO:0007669"/>
    <property type="project" value="InterPro"/>
</dbReference>
<dbReference type="GO" id="GO:0034727">
    <property type="term" value="P:piecemeal microautophagy of the nucleus"/>
    <property type="evidence" value="ECO:0007669"/>
    <property type="project" value="TreeGrafter"/>
</dbReference>
<dbReference type="GO" id="GO:0061709">
    <property type="term" value="P:reticulophagy"/>
    <property type="evidence" value="ECO:0007669"/>
    <property type="project" value="TreeGrafter"/>
</dbReference>
<feature type="region of interest" description="Disordered" evidence="6">
    <location>
        <begin position="602"/>
        <end position="622"/>
    </location>
</feature>
<dbReference type="GO" id="GO:0019901">
    <property type="term" value="F:protein kinase binding"/>
    <property type="evidence" value="ECO:0007669"/>
    <property type="project" value="TreeGrafter"/>
</dbReference>
<feature type="coiled-coil region" evidence="5">
    <location>
        <begin position="1034"/>
        <end position="1068"/>
    </location>
</feature>
<evidence type="ECO:0000256" key="3">
    <source>
        <dbReference type="ARBA" id="ARBA00023006"/>
    </source>
</evidence>
<name>A0AAW2VFY8_9LAMI</name>
<keyword evidence="3" id="KW-0072">Autophagy</keyword>
<protein>
    <submittedName>
        <fullName evidence="9">Autophagy-related protein 11</fullName>
    </submittedName>
</protein>
<dbReference type="PANTHER" id="PTHR13222:SF1">
    <property type="entry name" value="RB1-INDUCIBLE COILED-COIL PROTEIN 1"/>
    <property type="match status" value="1"/>
</dbReference>
<keyword evidence="1" id="KW-0813">Transport</keyword>
<keyword evidence="4 5" id="KW-0175">Coiled coil</keyword>
<sequence>MCSSSSEAVVQMGKLVVHIAENGRSYKLDCDECTLVEAVQKFLESDCGIPFNDQLLLCLDLKLEPQRSLSAYKLPSDEREVFLFNKARMRNNSPHPAPEKVEIVDIPDPPLPSSFNSPHPLDDASDPALKALPSYERQFRFHFHCGHAIYGRALAKIEMCERLFQEQKVQERALEIAGGNLDHFYKMIHQNYTDFMKCYLQQHRSHTNLLLNFVRDKEKLRSIRILPCLQTANRKCLLDFVKEENLQKTWEDCGISHKQFENKVSEFKLEFADLKRNTEHLFSGKASFLIKDLETSIKDHQQFINELKSIMQALSIFHTTVALIFRSQLIILASGLSDVYNALYALFASLDFENENSLPNGLNTFKSLFSEFCKGIRSKDVNTVKKLVDDCLSGQMSSSLRPHDAVSALGPMYDSHEKDYLPKMQACESAISNLLNFCREKKNEMNMFVHNYMQKIAYIQHAIKDARYKFSVFQEALKRQNDQFEQLKVVRGIGPAYRACLAEVVRRRAAMKIYMGKAGQLAEKLATERGAEVRRREEFFKEYGTYIPRDILTSMGLYDMPNPCDVNVIPFDCNLLDIDISDLERYAPESLLGLSSKSEKRGTLRSSSRMSDDGSGTAEVEGSVDSAKYDFQELGEGSELVEISGTSKLEVENAKLKAELASKIALICSMSAEFDYESLDDRKLDSIVQNVAEKTSEALHLKDVYEKHLQSLLKEKQMQCESYEKRIQELELRLSDQYVQGCKLSADQDASNSVASTTKSHDNKSEVSGGGEILMHHAMDAVSCASSLKSGILPEHVKAQEGLDDNMTDSSGMLNPQLDSSMLDLNRDKGHLCGKEKKQILLSDGGTALVTSNMAVSVSQKADVLSCETAVLPGLDAKVSDSLVLELQQALAQKSSQLDNAEAKIQALIDKVSELGRELEINQKLLDESQMNCAHLENCLHEAREEAQTHLCAADRRASEYSALRVSAVKMHGLFERLRSCVSPSGVAAFSDSLRALAQSLASSANENDDDSAAEFCEFVRILAHKVAILSGQRAELLDRYSKAEATSEQLTKELEEKKELVNTLYLKHQLEKQANKEKISYGRLEVHEIAAFIRNSSGHYEAINRNCPYYYLSAESVALFADHLPTRPSYIVGQVVHIEHQIAKSPLSTSDQDHVDILTSDTGTSQLTLNPGSTSNPYGLPIGREYFVVTVAMLPDTTVHSPPS</sequence>
<dbReference type="Pfam" id="PF04108">
    <property type="entry name" value="ATG17_like"/>
    <property type="match status" value="1"/>
</dbReference>
<evidence type="ECO:0000256" key="4">
    <source>
        <dbReference type="ARBA" id="ARBA00023054"/>
    </source>
</evidence>
<dbReference type="PANTHER" id="PTHR13222">
    <property type="entry name" value="RB1-INDUCIBLE COILED-COIL"/>
    <property type="match status" value="1"/>
</dbReference>
<comment type="caution">
    <text evidence="9">The sequence shown here is derived from an EMBL/GenBank/DDBJ whole genome shotgun (WGS) entry which is preliminary data.</text>
</comment>
<dbReference type="GO" id="GO:0000422">
    <property type="term" value="P:autophagy of mitochondrion"/>
    <property type="evidence" value="ECO:0007669"/>
    <property type="project" value="TreeGrafter"/>
</dbReference>
<dbReference type="GO" id="GO:0015031">
    <property type="term" value="P:protein transport"/>
    <property type="evidence" value="ECO:0007669"/>
    <property type="project" value="UniProtKB-KW"/>
</dbReference>
<feature type="domain" description="Autophagy protein ATG17-like" evidence="7">
    <location>
        <begin position="155"/>
        <end position="547"/>
    </location>
</feature>
<organism evidence="9">
    <name type="scientific">Sesamum latifolium</name>
    <dbReference type="NCBI Taxonomy" id="2727402"/>
    <lineage>
        <taxon>Eukaryota</taxon>
        <taxon>Viridiplantae</taxon>
        <taxon>Streptophyta</taxon>
        <taxon>Embryophyta</taxon>
        <taxon>Tracheophyta</taxon>
        <taxon>Spermatophyta</taxon>
        <taxon>Magnoliopsida</taxon>
        <taxon>eudicotyledons</taxon>
        <taxon>Gunneridae</taxon>
        <taxon>Pentapetalae</taxon>
        <taxon>asterids</taxon>
        <taxon>lamiids</taxon>
        <taxon>Lamiales</taxon>
        <taxon>Pedaliaceae</taxon>
        <taxon>Sesamum</taxon>
    </lineage>
</organism>
<gene>
    <name evidence="9" type="ORF">Slati_2990100</name>
</gene>
<evidence type="ECO:0000256" key="5">
    <source>
        <dbReference type="SAM" id="Coils"/>
    </source>
</evidence>
<evidence type="ECO:0000256" key="6">
    <source>
        <dbReference type="SAM" id="MobiDB-lite"/>
    </source>
</evidence>
<dbReference type="Pfam" id="PF10377">
    <property type="entry name" value="ATG11"/>
    <property type="match status" value="1"/>
</dbReference>
<feature type="domain" description="Autophagy-related protein 11 C-terminal" evidence="8">
    <location>
        <begin position="1037"/>
        <end position="1194"/>
    </location>
</feature>
<evidence type="ECO:0000259" key="7">
    <source>
        <dbReference type="Pfam" id="PF04108"/>
    </source>
</evidence>
<reference evidence="9" key="2">
    <citation type="journal article" date="2024" name="Plant">
        <title>Genomic evolution and insights into agronomic trait innovations of Sesamum species.</title>
        <authorList>
            <person name="Miao H."/>
            <person name="Wang L."/>
            <person name="Qu L."/>
            <person name="Liu H."/>
            <person name="Sun Y."/>
            <person name="Le M."/>
            <person name="Wang Q."/>
            <person name="Wei S."/>
            <person name="Zheng Y."/>
            <person name="Lin W."/>
            <person name="Duan Y."/>
            <person name="Cao H."/>
            <person name="Xiong S."/>
            <person name="Wang X."/>
            <person name="Wei L."/>
            <person name="Li C."/>
            <person name="Ma Q."/>
            <person name="Ju M."/>
            <person name="Zhao R."/>
            <person name="Li G."/>
            <person name="Mu C."/>
            <person name="Tian Q."/>
            <person name="Mei H."/>
            <person name="Zhang T."/>
            <person name="Gao T."/>
            <person name="Zhang H."/>
        </authorList>
    </citation>
    <scope>NUCLEOTIDE SEQUENCE</scope>
    <source>
        <strain evidence="9">KEN1</strain>
    </source>
</reference>
<dbReference type="InterPro" id="IPR029071">
    <property type="entry name" value="Ubiquitin-like_domsf"/>
</dbReference>
<evidence type="ECO:0000259" key="8">
    <source>
        <dbReference type="Pfam" id="PF10377"/>
    </source>
</evidence>
<reference evidence="9" key="1">
    <citation type="submission" date="2020-06" db="EMBL/GenBank/DDBJ databases">
        <authorList>
            <person name="Li T."/>
            <person name="Hu X."/>
            <person name="Zhang T."/>
            <person name="Song X."/>
            <person name="Zhang H."/>
            <person name="Dai N."/>
            <person name="Sheng W."/>
            <person name="Hou X."/>
            <person name="Wei L."/>
        </authorList>
    </citation>
    <scope>NUCLEOTIDE SEQUENCE</scope>
    <source>
        <strain evidence="9">KEN1</strain>
        <tissue evidence="9">Leaf</tissue>
    </source>
</reference>
<evidence type="ECO:0000256" key="2">
    <source>
        <dbReference type="ARBA" id="ARBA00022927"/>
    </source>
</evidence>
<proteinExistence type="predicted"/>
<dbReference type="InterPro" id="IPR019460">
    <property type="entry name" value="Atg11_C"/>
</dbReference>
<feature type="coiled-coil region" evidence="5">
    <location>
        <begin position="884"/>
        <end position="946"/>
    </location>
</feature>
<dbReference type="InterPro" id="IPR045326">
    <property type="entry name" value="ATG17-like_dom"/>
</dbReference>
<dbReference type="EMBL" id="JACGWN010000010">
    <property type="protein sequence ID" value="KAL0428153.1"/>
    <property type="molecule type" value="Genomic_DNA"/>
</dbReference>
<dbReference type="GO" id="GO:1990316">
    <property type="term" value="C:Atg1/ULK1 kinase complex"/>
    <property type="evidence" value="ECO:0007669"/>
    <property type="project" value="TreeGrafter"/>
</dbReference>
<feature type="coiled-coil region" evidence="5">
    <location>
        <begin position="706"/>
        <end position="740"/>
    </location>
</feature>
<evidence type="ECO:0000313" key="9">
    <source>
        <dbReference type="EMBL" id="KAL0428153.1"/>
    </source>
</evidence>